<comment type="similarity">
    <text evidence="1">Belongs to the UPF0246 family.</text>
</comment>
<protein>
    <recommendedName>
        <fullName evidence="1">UPF0246 protein R0G89_04470</fullName>
    </recommendedName>
</protein>
<dbReference type="PANTHER" id="PTHR30283">
    <property type="entry name" value="PEROXIDE STRESS RESPONSE PROTEIN YAAA"/>
    <property type="match status" value="1"/>
</dbReference>
<dbReference type="NCBIfam" id="NF002543">
    <property type="entry name" value="PRK02101.1-4"/>
    <property type="match status" value="1"/>
</dbReference>
<dbReference type="AlphaFoldDB" id="A0AAW8YGI1"/>
<accession>A0AAW8YGI1</accession>
<proteinExistence type="inferred from homology"/>
<dbReference type="RefSeq" id="WP_008841966.1">
    <property type="nucleotide sequence ID" value="NZ_CP015206.1"/>
</dbReference>
<gene>
    <name evidence="2" type="primary">yaaA</name>
    <name evidence="2" type="ORF">R0G89_04470</name>
</gene>
<dbReference type="PANTHER" id="PTHR30283:SF4">
    <property type="entry name" value="PEROXIDE STRESS RESISTANCE PROTEIN YAAA"/>
    <property type="match status" value="1"/>
</dbReference>
<dbReference type="Proteomes" id="UP001280897">
    <property type="component" value="Unassembled WGS sequence"/>
</dbReference>
<evidence type="ECO:0000313" key="2">
    <source>
        <dbReference type="EMBL" id="MDV2620985.1"/>
    </source>
</evidence>
<evidence type="ECO:0000313" key="3">
    <source>
        <dbReference type="Proteomes" id="UP001280897"/>
    </source>
</evidence>
<reference evidence="2" key="1">
    <citation type="journal article" date="2023" name="PeerJ">
        <title>Selection and evaluation of lactic acid bacteria from chicken feces in Thailand as potential probiotics.</title>
        <authorList>
            <person name="Khurajog B."/>
            <person name="Disastra Y."/>
            <person name="Lawwyne L.D."/>
            <person name="Sirichokchatchawan W."/>
            <person name="Niyomtham W."/>
            <person name="Yindee J."/>
            <person name="Hampson D.J."/>
            <person name="Prapasarakul N."/>
        </authorList>
    </citation>
    <scope>NUCLEOTIDE SEQUENCE</scope>
    <source>
        <strain evidence="2">BF9</strain>
    </source>
</reference>
<comment type="caution">
    <text evidence="2">The sequence shown here is derived from an EMBL/GenBank/DDBJ whole genome shotgun (WGS) entry which is preliminary data.</text>
</comment>
<sequence length="248" mass="28554">MKIIIAPAKQMQVDTDSFAVLNQPHFLSQAQQIVNRLKKMNLNELQQLWKCSDRLAVINYENTRRLDLLRNQTPAVLAYTGIQYQSLGADLMTSPQLNYLQDHLRILSGLYGILRPFDGIVPYRLEMQARLQIAGQQNLYDFWGAQIYHQLFKETEVVINLASKEYARVIEPYLQADQQMITCVFGELVDGKVKQKATKAKIARGEMVRFMAENEVQKVAQLKQFAQRGYQFCEELSSGRQLVFLSSN</sequence>
<dbReference type="EMBL" id="JAWJAV010000002">
    <property type="protein sequence ID" value="MDV2620985.1"/>
    <property type="molecule type" value="Genomic_DNA"/>
</dbReference>
<dbReference type="KEGG" id="paci:A4V11_06860"/>
<evidence type="ECO:0000256" key="1">
    <source>
        <dbReference type="HAMAP-Rule" id="MF_00652"/>
    </source>
</evidence>
<name>A0AAW8YGI1_PEDAC</name>
<dbReference type="GO" id="GO:0033194">
    <property type="term" value="P:response to hydroperoxide"/>
    <property type="evidence" value="ECO:0007669"/>
    <property type="project" value="TreeGrafter"/>
</dbReference>
<dbReference type="GO" id="GO:0005829">
    <property type="term" value="C:cytosol"/>
    <property type="evidence" value="ECO:0007669"/>
    <property type="project" value="TreeGrafter"/>
</dbReference>
<reference evidence="2" key="2">
    <citation type="submission" date="2023-10" db="EMBL/GenBank/DDBJ databases">
        <authorList>
            <person name="Khurajog B."/>
        </authorList>
    </citation>
    <scope>NUCLEOTIDE SEQUENCE</scope>
    <source>
        <strain evidence="2">BF9</strain>
    </source>
</reference>
<dbReference type="Pfam" id="PF03883">
    <property type="entry name" value="H2O2_YaaD"/>
    <property type="match status" value="1"/>
</dbReference>
<dbReference type="InterPro" id="IPR005583">
    <property type="entry name" value="YaaA"/>
</dbReference>
<dbReference type="HAMAP" id="MF_00652">
    <property type="entry name" value="UPF0246"/>
    <property type="match status" value="1"/>
</dbReference>
<organism evidence="2 3">
    <name type="scientific">Pediococcus acidilactici</name>
    <dbReference type="NCBI Taxonomy" id="1254"/>
    <lineage>
        <taxon>Bacteria</taxon>
        <taxon>Bacillati</taxon>
        <taxon>Bacillota</taxon>
        <taxon>Bacilli</taxon>
        <taxon>Lactobacillales</taxon>
        <taxon>Lactobacillaceae</taxon>
        <taxon>Pediococcus</taxon>
        <taxon>Pediococcus acidilactici group</taxon>
    </lineage>
</organism>